<dbReference type="Gene3D" id="3.40.1210.10">
    <property type="entry name" value="Survival protein SurE-like phosphatase/nucleotidase"/>
    <property type="match status" value="1"/>
</dbReference>
<dbReference type="GO" id="GO:0000932">
    <property type="term" value="C:P-body"/>
    <property type="evidence" value="ECO:0007669"/>
    <property type="project" value="TreeGrafter"/>
</dbReference>
<evidence type="ECO:0000313" key="3">
    <source>
        <dbReference type="Proteomes" id="UP000236305"/>
    </source>
</evidence>
<dbReference type="InterPro" id="IPR027746">
    <property type="entry name" value="TTL"/>
</dbReference>
<dbReference type="EMBL" id="MPSH01000061">
    <property type="protein sequence ID" value="PNH26564.1"/>
    <property type="molecule type" value="Genomic_DNA"/>
</dbReference>
<reference evidence="2 3" key="1">
    <citation type="submission" date="2017-12" db="EMBL/GenBank/DDBJ databases">
        <title>Comparative genomics yields insights into virulence evolution of Verticillium dahliae.</title>
        <authorList>
            <person name="Fan R."/>
            <person name="Armitage A.D."/>
            <person name="Cascant-Lopez E."/>
            <person name="Sobczyk M."/>
            <person name="Cockerton H.M."/>
            <person name="Harrison R.J."/>
        </authorList>
    </citation>
    <scope>NUCLEOTIDE SEQUENCE [LARGE SCALE GENOMIC DNA]</scope>
    <source>
        <strain evidence="2 3">12008</strain>
    </source>
</reference>
<dbReference type="InterPro" id="IPR002828">
    <property type="entry name" value="SurE-like_Pase/nucleotidase"/>
</dbReference>
<dbReference type="AlphaFoldDB" id="A0AA44W960"/>
<dbReference type="Pfam" id="PF01975">
    <property type="entry name" value="SurE"/>
    <property type="match status" value="1"/>
</dbReference>
<evidence type="ECO:0000313" key="2">
    <source>
        <dbReference type="EMBL" id="PNH26564.1"/>
    </source>
</evidence>
<evidence type="ECO:0000259" key="1">
    <source>
        <dbReference type="Pfam" id="PF01975"/>
    </source>
</evidence>
<protein>
    <recommendedName>
        <fullName evidence="1">Survival protein SurE-like phosphatase/nucleotidase domain-containing protein</fullName>
    </recommendedName>
</protein>
<comment type="caution">
    <text evidence="2">The sequence shown here is derived from an EMBL/GenBank/DDBJ whole genome shotgun (WGS) entry which is preliminary data.</text>
</comment>
<dbReference type="InterPro" id="IPR036523">
    <property type="entry name" value="SurE-like_sf"/>
</dbReference>
<dbReference type="GO" id="GO:0016787">
    <property type="term" value="F:hydrolase activity"/>
    <property type="evidence" value="ECO:0007669"/>
    <property type="project" value="InterPro"/>
</dbReference>
<accession>A0AA44W960</accession>
<dbReference type="PANTHER" id="PTHR47551:SF1">
    <property type="entry name" value="TUBULIN--TYROSINE LIGASE PBY1-RELATED"/>
    <property type="match status" value="1"/>
</dbReference>
<feature type="domain" description="Survival protein SurE-like phosphatase/nucleotidase" evidence="1">
    <location>
        <begin position="3"/>
        <end position="211"/>
    </location>
</feature>
<sequence>MHILIVNDDGPPSVSSPYFAPFLAALHAAGHTTVVVIPDRPLSWIAKAHPVGKTLTATPYLPMVSAHEERRPADGPYDPTKHWLLVDGPPASCIQLGLFHTGSGSAFDLVISGPNHGRNSGALHTLSSGTVGGALEAALCGRRAIALSFGSKEVQTDRRITDACLRSCALVEELAREWAPGVELYSVNVPMIDSLTTCPARYTKVAANRWSKGSLFAPGETQDDTEGTLRFRWAPDLADVHRSAEVSEAGEDLWCSLNESISVTPLKANFAAAQTQGEAPQGLLVR</sequence>
<dbReference type="Proteomes" id="UP000236305">
    <property type="component" value="Unassembled WGS sequence"/>
</dbReference>
<organism evidence="2 3">
    <name type="scientific">Verticillium dahliae</name>
    <name type="common">Verticillium wilt</name>
    <dbReference type="NCBI Taxonomy" id="27337"/>
    <lineage>
        <taxon>Eukaryota</taxon>
        <taxon>Fungi</taxon>
        <taxon>Dikarya</taxon>
        <taxon>Ascomycota</taxon>
        <taxon>Pezizomycotina</taxon>
        <taxon>Sordariomycetes</taxon>
        <taxon>Hypocreomycetidae</taxon>
        <taxon>Glomerellales</taxon>
        <taxon>Plectosphaerellaceae</taxon>
        <taxon>Verticillium</taxon>
    </lineage>
</organism>
<dbReference type="NCBIfam" id="TIGR00087">
    <property type="entry name" value="surE"/>
    <property type="match status" value="1"/>
</dbReference>
<dbReference type="PANTHER" id="PTHR47551">
    <property type="entry name" value="TUBULIN--TYROSINE LIGASE PBY1-RELATED"/>
    <property type="match status" value="1"/>
</dbReference>
<name>A0AA44W960_VERDA</name>
<gene>
    <name evidence="2" type="ORF">BJF96_g10112</name>
</gene>
<proteinExistence type="predicted"/>
<dbReference type="SUPFAM" id="SSF64167">
    <property type="entry name" value="SurE-like"/>
    <property type="match status" value="1"/>
</dbReference>